<dbReference type="RefSeq" id="WP_131030888.1">
    <property type="nucleotide sequence ID" value="NZ_SIXF01000015.1"/>
</dbReference>
<dbReference type="AlphaFoldDB" id="A0A4Q9HAX3"/>
<reference evidence="1 2" key="1">
    <citation type="submission" date="2019-02" db="EMBL/GenBank/DDBJ databases">
        <title>Pedobacter kyonggii whole genome sequence analysis.</title>
        <authorList>
            <person name="Dahal R.H."/>
        </authorList>
    </citation>
    <scope>NUCLEOTIDE SEQUENCE [LARGE SCALE GENOMIC DNA]</scope>
    <source>
        <strain evidence="1 2">K-4-11-1</strain>
    </source>
</reference>
<gene>
    <name evidence="1" type="ORF">EYS08_15490</name>
</gene>
<evidence type="ECO:0000313" key="1">
    <source>
        <dbReference type="EMBL" id="TBO41163.1"/>
    </source>
</evidence>
<protein>
    <submittedName>
        <fullName evidence="1">Uncharacterized protein</fullName>
    </submittedName>
</protein>
<name>A0A4Q9HAX3_9SPHI</name>
<dbReference type="Proteomes" id="UP000291819">
    <property type="component" value="Unassembled WGS sequence"/>
</dbReference>
<comment type="caution">
    <text evidence="1">The sequence shown here is derived from an EMBL/GenBank/DDBJ whole genome shotgun (WGS) entry which is preliminary data.</text>
</comment>
<proteinExistence type="predicted"/>
<evidence type="ECO:0000313" key="2">
    <source>
        <dbReference type="Proteomes" id="UP000291819"/>
    </source>
</evidence>
<accession>A0A4Q9HAX3</accession>
<sequence>MGISLYFFLKKIKIIKKAITGVVNIASNSELQNPKEVFFPKLATDQKINIPSKSIKISGIPNMIAQVVESIVVFCFINKLSKNTSFHKYDLAVISVLFLTDLE</sequence>
<keyword evidence="2" id="KW-1185">Reference proteome</keyword>
<dbReference type="EMBL" id="SIXF01000015">
    <property type="protein sequence ID" value="TBO41163.1"/>
    <property type="molecule type" value="Genomic_DNA"/>
</dbReference>
<organism evidence="1 2">
    <name type="scientific">Pedobacter kyonggii</name>
    <dbReference type="NCBI Taxonomy" id="1926871"/>
    <lineage>
        <taxon>Bacteria</taxon>
        <taxon>Pseudomonadati</taxon>
        <taxon>Bacteroidota</taxon>
        <taxon>Sphingobacteriia</taxon>
        <taxon>Sphingobacteriales</taxon>
        <taxon>Sphingobacteriaceae</taxon>
        <taxon>Pedobacter</taxon>
    </lineage>
</organism>